<sequence length="135" mass="14243">MMPAAPLFDMQVLASGSLADLALAAQQPDAALAAGPATQMLFLNARYHSDPRMPLLQHHLNALGHRGAVHSLRVESDLALGDAMVFLRALLSQADRILVVQDGLDLPLAAFSQGAPGSYLLIAAAVRPPDDETAR</sequence>
<protein>
    <submittedName>
        <fullName evidence="1">Uncharacterized protein</fullName>
    </submittedName>
</protein>
<name>A0A975PAP4_9RHOB</name>
<reference evidence="1" key="1">
    <citation type="submission" date="2021-06" db="EMBL/GenBank/DDBJ databases">
        <authorList>
            <person name="Lee C.-S."/>
            <person name="Jin L."/>
        </authorList>
    </citation>
    <scope>NUCLEOTIDE SEQUENCE</scope>
    <source>
        <strain evidence="1">Con5</strain>
        <plasmid evidence="1">p1</plasmid>
    </source>
</reference>
<dbReference type="EMBL" id="CP076362">
    <property type="protein sequence ID" value="QWK92268.1"/>
    <property type="molecule type" value="Genomic_DNA"/>
</dbReference>
<proteinExistence type="predicted"/>
<dbReference type="KEGG" id="gfu:KM031_18435"/>
<geneLocation type="plasmid" evidence="1 2">
    <name>p1</name>
</geneLocation>
<dbReference type="Proteomes" id="UP000679352">
    <property type="component" value="Plasmid p1"/>
</dbReference>
<evidence type="ECO:0000313" key="2">
    <source>
        <dbReference type="Proteomes" id="UP000679352"/>
    </source>
</evidence>
<keyword evidence="1" id="KW-0614">Plasmid</keyword>
<keyword evidence="2" id="KW-1185">Reference proteome</keyword>
<dbReference type="RefSeq" id="WP_215505052.1">
    <property type="nucleotide sequence ID" value="NZ_CP076362.1"/>
</dbReference>
<evidence type="ECO:0000313" key="1">
    <source>
        <dbReference type="EMBL" id="QWK92268.1"/>
    </source>
</evidence>
<gene>
    <name evidence="1" type="ORF">KM031_18435</name>
</gene>
<organism evidence="1 2">
    <name type="scientific">Gemmobacter fulvus</name>
    <dbReference type="NCBI Taxonomy" id="2840474"/>
    <lineage>
        <taxon>Bacteria</taxon>
        <taxon>Pseudomonadati</taxon>
        <taxon>Pseudomonadota</taxon>
        <taxon>Alphaproteobacteria</taxon>
        <taxon>Rhodobacterales</taxon>
        <taxon>Paracoccaceae</taxon>
        <taxon>Gemmobacter</taxon>
    </lineage>
</organism>
<accession>A0A975PAP4</accession>
<dbReference type="AlphaFoldDB" id="A0A975PAP4"/>